<evidence type="ECO:0000256" key="1">
    <source>
        <dbReference type="SAM" id="MobiDB-lite"/>
    </source>
</evidence>
<organism evidence="2 3">
    <name type="scientific">Corchorus capsularis</name>
    <name type="common">Jute</name>
    <dbReference type="NCBI Taxonomy" id="210143"/>
    <lineage>
        <taxon>Eukaryota</taxon>
        <taxon>Viridiplantae</taxon>
        <taxon>Streptophyta</taxon>
        <taxon>Embryophyta</taxon>
        <taxon>Tracheophyta</taxon>
        <taxon>Spermatophyta</taxon>
        <taxon>Magnoliopsida</taxon>
        <taxon>eudicotyledons</taxon>
        <taxon>Gunneridae</taxon>
        <taxon>Pentapetalae</taxon>
        <taxon>rosids</taxon>
        <taxon>malvids</taxon>
        <taxon>Malvales</taxon>
        <taxon>Malvaceae</taxon>
        <taxon>Grewioideae</taxon>
        <taxon>Apeibeae</taxon>
        <taxon>Corchorus</taxon>
    </lineage>
</organism>
<keyword evidence="3" id="KW-1185">Reference proteome</keyword>
<dbReference type="Gramene" id="OMO54396">
    <property type="protein sequence ID" value="OMO54396"/>
    <property type="gene ID" value="CCACVL1_27831"/>
</dbReference>
<name>A0A1R3G8L1_COCAP</name>
<dbReference type="AlphaFoldDB" id="A0A1R3G8L1"/>
<protein>
    <submittedName>
        <fullName evidence="2">Uncharacterized protein</fullName>
    </submittedName>
</protein>
<feature type="region of interest" description="Disordered" evidence="1">
    <location>
        <begin position="70"/>
        <end position="113"/>
    </location>
</feature>
<sequence length="113" mass="13578">MATKMFLERARREGLAPPRTLRWGRRKPRKFFGFFIDPATSPVQGRLYDGSKSIKQSMKNMVLKWHIQNPTKEDEELFNGEEEEDDETEEKKRRQKTPYRGRRLVRLSEKQNH</sequence>
<evidence type="ECO:0000313" key="3">
    <source>
        <dbReference type="Proteomes" id="UP000188268"/>
    </source>
</evidence>
<proteinExistence type="predicted"/>
<reference evidence="2 3" key="1">
    <citation type="submission" date="2013-09" db="EMBL/GenBank/DDBJ databases">
        <title>Corchorus capsularis genome sequencing.</title>
        <authorList>
            <person name="Alam M."/>
            <person name="Haque M.S."/>
            <person name="Islam M.S."/>
            <person name="Emdad E.M."/>
            <person name="Islam M.M."/>
            <person name="Ahmed B."/>
            <person name="Halim A."/>
            <person name="Hossen Q.M.M."/>
            <person name="Hossain M.Z."/>
            <person name="Ahmed R."/>
            <person name="Khan M.M."/>
            <person name="Islam R."/>
            <person name="Rashid M.M."/>
            <person name="Khan S.A."/>
            <person name="Rahman M.S."/>
            <person name="Alam M."/>
        </authorList>
    </citation>
    <scope>NUCLEOTIDE SEQUENCE [LARGE SCALE GENOMIC DNA]</scope>
    <source>
        <strain evidence="3">cv. CVL-1</strain>
        <tissue evidence="2">Whole seedling</tissue>
    </source>
</reference>
<evidence type="ECO:0000313" key="2">
    <source>
        <dbReference type="EMBL" id="OMO54396.1"/>
    </source>
</evidence>
<gene>
    <name evidence="2" type="ORF">CCACVL1_27831</name>
</gene>
<feature type="compositionally biased region" description="Basic residues" evidence="1">
    <location>
        <begin position="93"/>
        <end position="105"/>
    </location>
</feature>
<dbReference type="EMBL" id="AWWV01014982">
    <property type="protein sequence ID" value="OMO54396.1"/>
    <property type="molecule type" value="Genomic_DNA"/>
</dbReference>
<comment type="caution">
    <text evidence="2">The sequence shown here is derived from an EMBL/GenBank/DDBJ whole genome shotgun (WGS) entry which is preliminary data.</text>
</comment>
<dbReference type="Proteomes" id="UP000188268">
    <property type="component" value="Unassembled WGS sequence"/>
</dbReference>
<accession>A0A1R3G8L1</accession>
<feature type="compositionally biased region" description="Acidic residues" evidence="1">
    <location>
        <begin position="73"/>
        <end position="88"/>
    </location>
</feature>